<gene>
    <name evidence="3" type="ORF">NA56DRAFT_618326</name>
</gene>
<evidence type="ECO:0000256" key="1">
    <source>
        <dbReference type="SAM" id="MobiDB-lite"/>
    </source>
</evidence>
<dbReference type="OrthoDB" id="5362512at2759"/>
<dbReference type="Pfam" id="PF06985">
    <property type="entry name" value="HET"/>
    <property type="match status" value="1"/>
</dbReference>
<keyword evidence="4" id="KW-1185">Reference proteome</keyword>
<evidence type="ECO:0000259" key="2">
    <source>
        <dbReference type="Pfam" id="PF06985"/>
    </source>
</evidence>
<evidence type="ECO:0000313" key="4">
    <source>
        <dbReference type="Proteomes" id="UP000235672"/>
    </source>
</evidence>
<protein>
    <submittedName>
        <fullName evidence="3">HET-domain-containing protein</fullName>
    </submittedName>
</protein>
<dbReference type="PANTHER" id="PTHR33112">
    <property type="entry name" value="DOMAIN PROTEIN, PUTATIVE-RELATED"/>
    <property type="match status" value="1"/>
</dbReference>
<dbReference type="EMBL" id="KZ613468">
    <property type="protein sequence ID" value="PMD26390.1"/>
    <property type="molecule type" value="Genomic_DNA"/>
</dbReference>
<sequence length="684" mass="77504">MLRKFWHTLMTKNRVGVTQRCHICKDLSAQEPLVTIYYPNLSDSAEAGCSSCTTLLRICQRFTPVGLQDSILSDIHVNSHFRGGERYAVDLELPGWNEIIGLSVMPGMPNPYNLPIVVDTISDSDKRSEPLKPSALNLPAVAGLSARLVPQRVDSIYEDAQQDSTQPVRNSRRSGKATQGFANEQGPKPLDPSCSIGARSISSSIPQIQLWLQTCLETHRSCRSALNSRLPARVLHVGQTDESSIYLVEPQDNTAYICLSYSWGKSEFLKLTTKNLQACREGILVDSLPISFQHVIELARRLNVKYVWIDALCILQNDKRDWEVEGSKMADIYQSSLLTVAMSNGSNPDQDCLPKIEIETIDSIQARLIYHFLDYFLPNGFYFPLTERAWAFQERLLAPRVLHFGPHELFWECLSGERCECGRTVKFRVNKQDCSCLLVQGRKEGPDVQLDRFWRSIVEFYSNHNLTFKADRLPALAGIAVAMQNVRHGTYLAGLWSDSLALDLLWRPVAAIGTRFSSSPSWSWATIDGPVEYWPFSKHAQTTIECEIEDFDCEPDGISMTGRIKSGWIRLKSSMVECYLLTDGFVVLADKGELLWHKRNFEGVCFSFDTATEGQEFIFYILRMTSWQREENPVKEGYYGEDCLLLRSVDGSGRHFERIGFAGHEEHVLPLDWSTGERRVITIL</sequence>
<dbReference type="PANTHER" id="PTHR33112:SF16">
    <property type="entry name" value="HETEROKARYON INCOMPATIBILITY DOMAIN-CONTAINING PROTEIN"/>
    <property type="match status" value="1"/>
</dbReference>
<feature type="domain" description="Heterokaryon incompatibility" evidence="2">
    <location>
        <begin position="256"/>
        <end position="394"/>
    </location>
</feature>
<accession>A0A2J6QJF4</accession>
<feature type="region of interest" description="Disordered" evidence="1">
    <location>
        <begin position="158"/>
        <end position="193"/>
    </location>
</feature>
<dbReference type="InterPro" id="IPR010730">
    <property type="entry name" value="HET"/>
</dbReference>
<dbReference type="AlphaFoldDB" id="A0A2J6QJF4"/>
<evidence type="ECO:0000313" key="3">
    <source>
        <dbReference type="EMBL" id="PMD26390.1"/>
    </source>
</evidence>
<organism evidence="3 4">
    <name type="scientific">Hyaloscypha hepaticicola</name>
    <dbReference type="NCBI Taxonomy" id="2082293"/>
    <lineage>
        <taxon>Eukaryota</taxon>
        <taxon>Fungi</taxon>
        <taxon>Dikarya</taxon>
        <taxon>Ascomycota</taxon>
        <taxon>Pezizomycotina</taxon>
        <taxon>Leotiomycetes</taxon>
        <taxon>Helotiales</taxon>
        <taxon>Hyaloscyphaceae</taxon>
        <taxon>Hyaloscypha</taxon>
    </lineage>
</organism>
<dbReference type="STRING" id="1745343.A0A2J6QJF4"/>
<name>A0A2J6QJF4_9HELO</name>
<proteinExistence type="predicted"/>
<dbReference type="Proteomes" id="UP000235672">
    <property type="component" value="Unassembled WGS sequence"/>
</dbReference>
<reference evidence="3 4" key="1">
    <citation type="submission" date="2016-05" db="EMBL/GenBank/DDBJ databases">
        <title>A degradative enzymes factory behind the ericoid mycorrhizal symbiosis.</title>
        <authorList>
            <consortium name="DOE Joint Genome Institute"/>
            <person name="Martino E."/>
            <person name="Morin E."/>
            <person name="Grelet G."/>
            <person name="Kuo A."/>
            <person name="Kohler A."/>
            <person name="Daghino S."/>
            <person name="Barry K."/>
            <person name="Choi C."/>
            <person name="Cichocki N."/>
            <person name="Clum A."/>
            <person name="Copeland A."/>
            <person name="Hainaut M."/>
            <person name="Haridas S."/>
            <person name="Labutti K."/>
            <person name="Lindquist E."/>
            <person name="Lipzen A."/>
            <person name="Khouja H.-R."/>
            <person name="Murat C."/>
            <person name="Ohm R."/>
            <person name="Olson A."/>
            <person name="Spatafora J."/>
            <person name="Veneault-Fourrey C."/>
            <person name="Henrissat B."/>
            <person name="Grigoriev I."/>
            <person name="Martin F."/>
            <person name="Perotto S."/>
        </authorList>
    </citation>
    <scope>NUCLEOTIDE SEQUENCE [LARGE SCALE GENOMIC DNA]</scope>
    <source>
        <strain evidence="3 4">UAMH 7357</strain>
    </source>
</reference>